<evidence type="ECO:0000313" key="1">
    <source>
        <dbReference type="EMBL" id="MFC7745658.1"/>
    </source>
</evidence>
<proteinExistence type="predicted"/>
<dbReference type="Proteomes" id="UP001596620">
    <property type="component" value="Unassembled WGS sequence"/>
</dbReference>
<organism evidence="1 2">
    <name type="scientific">Lentibacillus kimchii</name>
    <dbReference type="NCBI Taxonomy" id="1542911"/>
    <lineage>
        <taxon>Bacteria</taxon>
        <taxon>Bacillati</taxon>
        <taxon>Bacillota</taxon>
        <taxon>Bacilli</taxon>
        <taxon>Bacillales</taxon>
        <taxon>Bacillaceae</taxon>
        <taxon>Lentibacillus</taxon>
    </lineage>
</organism>
<dbReference type="RefSeq" id="WP_382357138.1">
    <property type="nucleotide sequence ID" value="NZ_JBHTGR010000001.1"/>
</dbReference>
<sequence>MTIEMEDFLYELKSHAEHTHTFKDAFERLSPEEQEKVAALAPSGKAMPAQEHQVIIDWLKQMRQQYDTTQ</sequence>
<accession>A0ABW2UQL8</accession>
<evidence type="ECO:0000313" key="2">
    <source>
        <dbReference type="Proteomes" id="UP001596620"/>
    </source>
</evidence>
<protein>
    <submittedName>
        <fullName evidence="1">Uncharacterized protein</fullName>
    </submittedName>
</protein>
<reference evidence="2" key="1">
    <citation type="journal article" date="2019" name="Int. J. Syst. Evol. Microbiol.">
        <title>The Global Catalogue of Microorganisms (GCM) 10K type strain sequencing project: providing services to taxonomists for standard genome sequencing and annotation.</title>
        <authorList>
            <consortium name="The Broad Institute Genomics Platform"/>
            <consortium name="The Broad Institute Genome Sequencing Center for Infectious Disease"/>
            <person name="Wu L."/>
            <person name="Ma J."/>
        </authorList>
    </citation>
    <scope>NUCLEOTIDE SEQUENCE [LARGE SCALE GENOMIC DNA]</scope>
    <source>
        <strain evidence="2">JCM 30234</strain>
    </source>
</reference>
<comment type="caution">
    <text evidence="1">The sequence shown here is derived from an EMBL/GenBank/DDBJ whole genome shotgun (WGS) entry which is preliminary data.</text>
</comment>
<keyword evidence="2" id="KW-1185">Reference proteome</keyword>
<gene>
    <name evidence="1" type="ORF">ACFQU8_00195</name>
</gene>
<dbReference type="EMBL" id="JBHTGR010000001">
    <property type="protein sequence ID" value="MFC7745658.1"/>
    <property type="molecule type" value="Genomic_DNA"/>
</dbReference>
<name>A0ABW2UQL8_9BACI</name>